<dbReference type="EMBL" id="CP043315">
    <property type="protein sequence ID" value="QEK37935.1"/>
    <property type="molecule type" value="Genomic_DNA"/>
</dbReference>
<feature type="coiled-coil region" evidence="1">
    <location>
        <begin position="360"/>
        <end position="1133"/>
    </location>
</feature>
<sequence>MKHNAKLLLLLTSSIFAITDETSTNRMDISGQTFKRCDELSNVINFHKHENLERDFGSRDKIEDLSNIVSSCLNDCINKIDNLIGAVVQKEGFSFLVTQDEIIDVSNSKLMNKILKLVYIGGITKAYQFDKNAWERIPSRYRNRANLYKRSDDIKWDDISENGKYMSDIVEKILNGRDYSWSSFRTSEVSSPNRSGNGTPVEKTLSKIVNPELESEDKIVPVTLKKAYDASTLTDALDTQAKKVELLVQEQSLVSSQINPVELFTMQSELKSLLNQDSRVVSLVEQQSELFQIKVEEKTDADMQTEQIEEYKIENIIAKLIKNEEESRKKIDDERLFYEAILSKFIDYAKLIDMKNSTKISELEAKSEEKAKEITELQIALEAKAEALKIAKAEAENQAKELQANLEAKAEELKIAKDEAEKQKVSLESQVKELQTVQVEVEKQAKELQTELNAKAEELQAAKVEVEAQKVSLESQVKELQTIQAEAEKQAKELQIALEAKAEEKAKEITALQTNLEAKNEESKKQVEELKIAKDEAEKQAQELQTNLEVQAQELQVAKADAEGKIQELESQAEELQTVQAEAEAQKIALEAKTEVLQAELNVKTEELQVAKADAEGKIQELESQAKELQTIQAEAETKIQEKTQELGAKAEELKIAKAEAENQAKELQTELNVKTEALQIAKAEVENQAKELQTELNAKTEALQIAKDEAEAQKVSLEFQAKELQTIQVDTDIQAQALQIALESQVKELQTVQAESENQAKELQEELNVKTEALQTARADAEKQAKELQANLEAKTEALQAAKVEVEAQKVSLEFQAKELQTIQEEAEKQAKELQTELNAKAEELQIALEAKAEALQTAKAEVEAQKVSLESQAKELQTIQAEAEKQAKELQANLEAKAEELKIAKDEAEKQKVSLEFQAKELQTELNAKTEALQTAKNEAEKQKISLESQAKELQTVQVEVEKQAKELQTVQVEVEKQAKELQTELNAKAEELQANLEAKAEELKIAKDEAEKQKVSLEFQAKELQTELNAKTEALQTAKNEAEKQKISLESQVKELQTVQVEVEKQAKELQTELNAKAEELQIALEAKTEALQIAKDEAEKQKVSLESQAKELQTSKEFLEKNERLLIEKDRELAMCEINDHEVFDREKLEAKEKFEMTFDNFRKALEEFEICQRSLIELEEAKEALEIQENLRELEVLRSNQVEFSEKETQTESKAKKRIVKKRNEIEGAISGQSSKVDQENRSKNLEQDKSCSVNSPTQDVSILSINSLRPNPEDAHAGDHSLHELNVSLPVEKTGQDSESQKSVDPQESFALFVEEGSGIQEGCQEDQDDLNKKSIESEEEKEFREIEKQFFSNKLFQSFVLDKVSSDISRMNSICENAKNKNTSQLIEFISKEYPGLLVGIDSSLKKEIDAESSNSKLKYIVENIKSNLALYDKVVKIEEFIGSNEIVINEENKEKLGALHNELNKLMDHVARIESTASVEDVSKKLERLYMKMESEIQSKKNSEKLSNVFKMHEDLKGLFSDLYYKASSFIDVLSYKYTKGGKSCKEYTPEDKFQEINAMFEGGVNIPTSIKKSILDKLRDLEIFKGIEGMNAYEMVCKMIEELKKQEELLPVFVCDKYGVGKTKAHHNKFTYEEEKAWDCIQKSLNVFEELSNLLQAKQIMNDGQVNEVSKKIEKFAESIGKLIAVQEKKQRNPVSKIDSGKRKKDNKKKIENIQVSEVKICKALNEFSAMEIDLTKKNKDKITKHESAINESVKYIQDEFSKLHELDVNTFIFDCVDSIAVSQEKKNQDEAANKRAEQYGKNLGKFYDITGKIIDSYMSYKTYICDNEIPIALDLSKQIFVLSLRTSLRSDLITKLLDLPYRTEGNVFTEGSIDNIPKFFYHCIQDSAFAKALDNMIISNPSIGKNYIAGAKKRSENVEYNVDALREAKNNLEASLNRRSIRARASLGGKNTIERQLSKNDLTSHEKPENTQSTVRNLTAELNGALSP</sequence>
<dbReference type="PANTHER" id="PTHR23159:SF31">
    <property type="entry name" value="CENTROSOME-ASSOCIATED PROTEIN CEP250 ISOFORM X1"/>
    <property type="match status" value="1"/>
</dbReference>
<feature type="region of interest" description="Disordered" evidence="2">
    <location>
        <begin position="1962"/>
        <end position="1983"/>
    </location>
</feature>
<protein>
    <submittedName>
        <fullName evidence="3">Uncharacterized protein</fullName>
    </submittedName>
</protein>
<name>A0A5C0UD34_9PROT</name>
<feature type="region of interest" description="Disordered" evidence="2">
    <location>
        <begin position="1235"/>
        <end position="1263"/>
    </location>
</feature>
<dbReference type="PANTHER" id="PTHR23159">
    <property type="entry name" value="CENTROSOMAL PROTEIN 2"/>
    <property type="match status" value="1"/>
</dbReference>
<accession>A0A5C0UD34</accession>
<evidence type="ECO:0000256" key="1">
    <source>
        <dbReference type="SAM" id="Coils"/>
    </source>
</evidence>
<feature type="compositionally biased region" description="Basic and acidic residues" evidence="2">
    <location>
        <begin position="1242"/>
        <end position="1255"/>
    </location>
</feature>
<evidence type="ECO:0000256" key="2">
    <source>
        <dbReference type="SAM" id="MobiDB-lite"/>
    </source>
</evidence>
<organism evidence="3 4">
    <name type="scientific">Candidatus Cytomitobacter indipagum</name>
    <dbReference type="NCBI Taxonomy" id="2601575"/>
    <lineage>
        <taxon>Bacteria</taxon>
        <taxon>Pseudomonadati</taxon>
        <taxon>Pseudomonadota</taxon>
        <taxon>Alphaproteobacteria</taxon>
        <taxon>Holosporales</taxon>
        <taxon>Holosporaceae</taxon>
        <taxon>Candidatus Cytomitobacter</taxon>
    </lineage>
</organism>
<keyword evidence="4" id="KW-1185">Reference proteome</keyword>
<gene>
    <name evidence="3" type="ORF">FZC35_00875</name>
</gene>
<dbReference type="KEGG" id="cip:FZC35_00875"/>
<keyword evidence="1" id="KW-0175">Coiled coil</keyword>
<feature type="coiled-coil region" evidence="1">
    <location>
        <begin position="1918"/>
        <end position="1945"/>
    </location>
</feature>
<dbReference type="OrthoDB" id="9810140at2"/>
<feature type="coiled-coil region" evidence="1">
    <location>
        <begin position="1457"/>
        <end position="1511"/>
    </location>
</feature>
<evidence type="ECO:0000313" key="4">
    <source>
        <dbReference type="Proteomes" id="UP000325155"/>
    </source>
</evidence>
<reference evidence="3 4" key="1">
    <citation type="submission" date="2019-08" db="EMBL/GenBank/DDBJ databases">
        <title>Highly reduced genomes of protist endosymbionts show evolutionary convergence.</title>
        <authorList>
            <person name="George E."/>
            <person name="Husnik F."/>
            <person name="Tashyreva D."/>
            <person name="Prokopchuk G."/>
            <person name="Horak A."/>
            <person name="Kwong W.K."/>
            <person name="Lukes J."/>
            <person name="Keeling P.J."/>
        </authorList>
    </citation>
    <scope>NUCLEOTIDE SEQUENCE [LARGE SCALE GENOMIC DNA]</scope>
    <source>
        <strain evidence="3">1605</strain>
    </source>
</reference>
<dbReference type="RefSeq" id="WP_148980782.1">
    <property type="nucleotide sequence ID" value="NZ_CP043315.1"/>
</dbReference>
<dbReference type="Proteomes" id="UP000325155">
    <property type="component" value="Chromosome"/>
</dbReference>
<evidence type="ECO:0000313" key="3">
    <source>
        <dbReference type="EMBL" id="QEK37935.1"/>
    </source>
</evidence>
<feature type="compositionally biased region" description="Basic and acidic residues" evidence="2">
    <location>
        <begin position="1962"/>
        <end position="1979"/>
    </location>
</feature>
<proteinExistence type="predicted"/>